<evidence type="ECO:0000256" key="1">
    <source>
        <dbReference type="SAM" id="MobiDB-lite"/>
    </source>
</evidence>
<dbReference type="PANTHER" id="PTHR28241:SF1">
    <property type="entry name" value="MITOCHONDRIAL IMPORT PROTEIN 1"/>
    <property type="match status" value="1"/>
</dbReference>
<protein>
    <recommendedName>
        <fullName evidence="4">TOM13-domain-containing protein</fullName>
    </recommendedName>
</protein>
<gene>
    <name evidence="2" type="ORF">BGZ97_004248</name>
</gene>
<dbReference type="AlphaFoldDB" id="A0A9P6QUI6"/>
<dbReference type="InterPro" id="IPR013262">
    <property type="entry name" value="OMP_MIM1/TOM13_mt"/>
</dbReference>
<evidence type="ECO:0000313" key="2">
    <source>
        <dbReference type="EMBL" id="KAG0297686.1"/>
    </source>
</evidence>
<dbReference type="GO" id="GO:0045040">
    <property type="term" value="P:protein insertion into mitochondrial outer membrane"/>
    <property type="evidence" value="ECO:0007669"/>
    <property type="project" value="TreeGrafter"/>
</dbReference>
<dbReference type="Proteomes" id="UP000823405">
    <property type="component" value="Unassembled WGS sequence"/>
</dbReference>
<dbReference type="PANTHER" id="PTHR28241">
    <property type="entry name" value="MITOCHONDRIAL IMPORT PROTEIN 1"/>
    <property type="match status" value="1"/>
</dbReference>
<feature type="compositionally biased region" description="Basic and acidic residues" evidence="1">
    <location>
        <begin position="55"/>
        <end position="73"/>
    </location>
</feature>
<name>A0A9P6QUI6_9FUNG</name>
<comment type="caution">
    <text evidence="2">The sequence shown here is derived from an EMBL/GenBank/DDBJ whole genome shotgun (WGS) entry which is preliminary data.</text>
</comment>
<dbReference type="OrthoDB" id="5529571at2759"/>
<feature type="region of interest" description="Disordered" evidence="1">
    <location>
        <begin position="1"/>
        <end position="83"/>
    </location>
</feature>
<feature type="compositionally biased region" description="Polar residues" evidence="1">
    <location>
        <begin position="43"/>
        <end position="53"/>
    </location>
</feature>
<sequence length="249" mass="26376">MSDHAQDLHDPATETHLEEPMEDGDNASSGILLEKADYDHSSPEVTSLNSSTILDHPEDDSKAEHGDNKEKSSKLTPTKHAAPALVSNTPVTRPVTGAAPAKPVNPIVPLSSSTELSTDVIDLNQTMPWRLLAPFVSRETVLSLAKMTAINFFLPFINGVFLGFGEICAHELAYRWGWIHSAHVVSVPGRRPVGNEIGIRAAGVSGAGSVGSVSGTSGSGYAGSRSGIGGLGRFEDEFEVSNKSTTTRF</sequence>
<accession>A0A9P6QUI6</accession>
<dbReference type="EMBL" id="JAAAIN010002048">
    <property type="protein sequence ID" value="KAG0297686.1"/>
    <property type="molecule type" value="Genomic_DNA"/>
</dbReference>
<organism evidence="2 3">
    <name type="scientific">Linnemannia gamsii</name>
    <dbReference type="NCBI Taxonomy" id="64522"/>
    <lineage>
        <taxon>Eukaryota</taxon>
        <taxon>Fungi</taxon>
        <taxon>Fungi incertae sedis</taxon>
        <taxon>Mucoromycota</taxon>
        <taxon>Mortierellomycotina</taxon>
        <taxon>Mortierellomycetes</taxon>
        <taxon>Mortierellales</taxon>
        <taxon>Mortierellaceae</taxon>
        <taxon>Linnemannia</taxon>
    </lineage>
</organism>
<dbReference type="GO" id="GO:0005741">
    <property type="term" value="C:mitochondrial outer membrane"/>
    <property type="evidence" value="ECO:0007669"/>
    <property type="project" value="InterPro"/>
</dbReference>
<reference evidence="2" key="1">
    <citation type="journal article" date="2020" name="Fungal Divers.">
        <title>Resolving the Mortierellaceae phylogeny through synthesis of multi-gene phylogenetics and phylogenomics.</title>
        <authorList>
            <person name="Vandepol N."/>
            <person name="Liber J."/>
            <person name="Desiro A."/>
            <person name="Na H."/>
            <person name="Kennedy M."/>
            <person name="Barry K."/>
            <person name="Grigoriev I.V."/>
            <person name="Miller A.N."/>
            <person name="O'Donnell K."/>
            <person name="Stajich J.E."/>
            <person name="Bonito G."/>
        </authorList>
    </citation>
    <scope>NUCLEOTIDE SEQUENCE</scope>
    <source>
        <strain evidence="2">NVP60</strain>
    </source>
</reference>
<proteinExistence type="predicted"/>
<evidence type="ECO:0000313" key="3">
    <source>
        <dbReference type="Proteomes" id="UP000823405"/>
    </source>
</evidence>
<dbReference type="Pfam" id="PF08219">
    <property type="entry name" value="TOM13"/>
    <property type="match status" value="1"/>
</dbReference>
<keyword evidence="3" id="KW-1185">Reference proteome</keyword>
<feature type="compositionally biased region" description="Basic and acidic residues" evidence="1">
    <location>
        <begin position="1"/>
        <end position="19"/>
    </location>
</feature>
<dbReference type="GO" id="GO:0070096">
    <property type="term" value="P:mitochondrial outer membrane translocase complex assembly"/>
    <property type="evidence" value="ECO:0007669"/>
    <property type="project" value="TreeGrafter"/>
</dbReference>
<evidence type="ECO:0008006" key="4">
    <source>
        <dbReference type="Google" id="ProtNLM"/>
    </source>
</evidence>